<dbReference type="Pfam" id="PF14226">
    <property type="entry name" value="DIOX_N"/>
    <property type="match status" value="1"/>
</dbReference>
<dbReference type="AlphaFoldDB" id="U2ENB9"/>
<dbReference type="Pfam" id="PF03171">
    <property type="entry name" value="2OG-FeII_Oxy"/>
    <property type="match status" value="1"/>
</dbReference>
<protein>
    <recommendedName>
        <fullName evidence="5">2-oxoglutarate-dependent ethylene/succinate-forming enzyme</fullName>
        <ecNumber evidence="4">1.13.12.19</ecNumber>
        <ecNumber evidence="3">1.14.20.7</ecNumber>
    </recommendedName>
    <alternativeName>
        <fullName evidence="7">2-oxoglutarate dioxygenase (ethylene-forming)</fullName>
    </alternativeName>
    <alternativeName>
        <fullName evidence="8">2-oxoglutarate/L-arginine monooxygenase/decarboxylase (succinate-forming)</fullName>
    </alternativeName>
</protein>
<keyword evidence="11" id="KW-0479">Metal-binding</keyword>
<evidence type="ECO:0000256" key="10">
    <source>
        <dbReference type="ARBA" id="ARBA00049359"/>
    </source>
</evidence>
<evidence type="ECO:0000256" key="3">
    <source>
        <dbReference type="ARBA" id="ARBA00012293"/>
    </source>
</evidence>
<keyword evidence="14" id="KW-1185">Reference proteome</keyword>
<comment type="pathway">
    <text evidence="2">Alkene biosynthesis; ethylene biosynthesis via 2-oxoglutarate.</text>
</comment>
<comment type="catalytic activity">
    <reaction evidence="9">
        <text>2-oxoglutarate + O2 + 2 H(+) = ethene + 3 CO2 + H2O</text>
        <dbReference type="Rhea" id="RHEA:31523"/>
        <dbReference type="ChEBI" id="CHEBI:15377"/>
        <dbReference type="ChEBI" id="CHEBI:15378"/>
        <dbReference type="ChEBI" id="CHEBI:15379"/>
        <dbReference type="ChEBI" id="CHEBI:16526"/>
        <dbReference type="ChEBI" id="CHEBI:16810"/>
        <dbReference type="ChEBI" id="CHEBI:18153"/>
        <dbReference type="EC" id="1.13.12.19"/>
    </reaction>
</comment>
<evidence type="ECO:0000256" key="6">
    <source>
        <dbReference type="ARBA" id="ARBA00022666"/>
    </source>
</evidence>
<gene>
    <name evidence="13" type="ORF">SSPSH_001397</name>
</gene>
<dbReference type="Proteomes" id="UP000006242">
    <property type="component" value="Unassembled WGS sequence"/>
</dbReference>
<dbReference type="SUPFAM" id="SSF51197">
    <property type="entry name" value="Clavaminate synthase-like"/>
    <property type="match status" value="1"/>
</dbReference>
<dbReference type="GO" id="GO:0009693">
    <property type="term" value="P:ethylene biosynthetic process"/>
    <property type="evidence" value="ECO:0007669"/>
    <property type="project" value="UniProtKB-KW"/>
</dbReference>
<keyword evidence="11 13" id="KW-0560">Oxidoreductase</keyword>
<dbReference type="InterPro" id="IPR044861">
    <property type="entry name" value="IPNS-like_FE2OG_OXY"/>
</dbReference>
<dbReference type="PRINTS" id="PR00682">
    <property type="entry name" value="IPNSYNTHASE"/>
</dbReference>
<evidence type="ECO:0000256" key="9">
    <source>
        <dbReference type="ARBA" id="ARBA00047725"/>
    </source>
</evidence>
<evidence type="ECO:0000256" key="8">
    <source>
        <dbReference type="ARBA" id="ARBA00031282"/>
    </source>
</evidence>
<reference evidence="13 14" key="1">
    <citation type="journal article" date="2011" name="J. Bacteriol.">
        <title>Genome sequence of Salinisphaera shabanensis, a gammaproteobacterium from the harsh, variable environment of the brine-seawater interface of the Shaban Deep in the Red Sea.</title>
        <authorList>
            <person name="Antunes A."/>
            <person name="Alam I."/>
            <person name="Bajic V.B."/>
            <person name="Stingl U."/>
        </authorList>
    </citation>
    <scope>NUCLEOTIDE SEQUENCE [LARGE SCALE GENOMIC DNA]</scope>
    <source>
        <strain evidence="13 14">E1L3A</strain>
    </source>
</reference>
<dbReference type="InterPro" id="IPR050231">
    <property type="entry name" value="Iron_ascorbate_oxido_reductase"/>
</dbReference>
<dbReference type="RefSeq" id="WP_006912892.1">
    <property type="nucleotide sequence ID" value="NZ_AFNV02000008.1"/>
</dbReference>
<dbReference type="InterPro" id="IPR027443">
    <property type="entry name" value="IPNS-like_sf"/>
</dbReference>
<dbReference type="GO" id="GO:0046872">
    <property type="term" value="F:metal ion binding"/>
    <property type="evidence" value="ECO:0007669"/>
    <property type="project" value="UniProtKB-KW"/>
</dbReference>
<dbReference type="InterPro" id="IPR026992">
    <property type="entry name" value="DIOX_N"/>
</dbReference>
<evidence type="ECO:0000313" key="13">
    <source>
        <dbReference type="EMBL" id="ERJ19627.1"/>
    </source>
</evidence>
<dbReference type="PROSITE" id="PS51471">
    <property type="entry name" value="FE2OG_OXY"/>
    <property type="match status" value="1"/>
</dbReference>
<evidence type="ECO:0000256" key="4">
    <source>
        <dbReference type="ARBA" id="ARBA00012531"/>
    </source>
</evidence>
<comment type="cofactor">
    <cofactor evidence="1">
        <name>Fe(2+)</name>
        <dbReference type="ChEBI" id="CHEBI:29033"/>
    </cofactor>
</comment>
<dbReference type="EC" id="1.14.20.7" evidence="3"/>
<name>U2ENB9_9GAMM</name>
<reference evidence="13 14" key="2">
    <citation type="journal article" date="2013" name="PLoS ONE">
        <title>INDIGO - INtegrated Data Warehouse of MIcrobial GenOmes with Examples from the Red Sea Extremophiles.</title>
        <authorList>
            <person name="Alam I."/>
            <person name="Antunes A."/>
            <person name="Kamau A.A."/>
            <person name="Ba Alawi W."/>
            <person name="Kalkatawi M."/>
            <person name="Stingl U."/>
            <person name="Bajic V.B."/>
        </authorList>
    </citation>
    <scope>NUCLEOTIDE SEQUENCE [LARGE SCALE GENOMIC DNA]</scope>
    <source>
        <strain evidence="13 14">E1L3A</strain>
    </source>
</reference>
<evidence type="ECO:0000256" key="2">
    <source>
        <dbReference type="ARBA" id="ARBA00004767"/>
    </source>
</evidence>
<sequence>MSRSISPADDMHAPGRKVGLDEVPIVDFAPYLSGDPDGERRVVAEVDHALREIGFMYVRNVGFPAALRDDTFAAMRRFFARDAGYKQRLAWLTPESNRGYVGPGVQALDPRRPGDLKEAFDTGAEAQGADAAHVPSNRWPADDPSLRATVLAYYEASLAAAKIILSAMERALSIAPGTFTATHDAYANTLRLLHYPPVPHAGPQENQIRAGAHTDFGSITLLSQHGEGGLEVRNKRGEWLMAPAINDAMIINTGDCMQRWTNNVFRSTGHRVALPNGVDTNTSRYSIAFFCSPAADTTIECLPGCERADGSAIYPPITAGKHILKRLNETYGTRDKARK</sequence>
<dbReference type="InterPro" id="IPR005123">
    <property type="entry name" value="Oxoglu/Fe-dep_dioxygenase_dom"/>
</dbReference>
<comment type="similarity">
    <text evidence="11">Belongs to the iron/ascorbate-dependent oxidoreductase family.</text>
</comment>
<dbReference type="GO" id="GO:0102276">
    <property type="term" value="F:2-oxoglutarate oxygenase/decarboxylase (ethylene-forming) activity"/>
    <property type="evidence" value="ECO:0007669"/>
    <property type="project" value="UniProtKB-EC"/>
</dbReference>
<dbReference type="OrthoDB" id="21825at2"/>
<keyword evidence="11" id="KW-0408">Iron</keyword>
<dbReference type="eggNOG" id="COG3491">
    <property type="taxonomic scope" value="Bacteria"/>
</dbReference>
<proteinExistence type="inferred from homology"/>
<dbReference type="EMBL" id="AFNV02000008">
    <property type="protein sequence ID" value="ERJ19627.1"/>
    <property type="molecule type" value="Genomic_DNA"/>
</dbReference>
<dbReference type="PANTHER" id="PTHR47990">
    <property type="entry name" value="2-OXOGLUTARATE (2OG) AND FE(II)-DEPENDENT OXYGENASE SUPERFAMILY PROTEIN-RELATED"/>
    <property type="match status" value="1"/>
</dbReference>
<evidence type="ECO:0000256" key="7">
    <source>
        <dbReference type="ARBA" id="ARBA00031011"/>
    </source>
</evidence>
<organism evidence="13 14">
    <name type="scientific">Salinisphaera shabanensis E1L3A</name>
    <dbReference type="NCBI Taxonomy" id="1033802"/>
    <lineage>
        <taxon>Bacteria</taxon>
        <taxon>Pseudomonadati</taxon>
        <taxon>Pseudomonadota</taxon>
        <taxon>Gammaproteobacteria</taxon>
        <taxon>Salinisphaerales</taxon>
        <taxon>Salinisphaeraceae</taxon>
        <taxon>Salinisphaera</taxon>
    </lineage>
</organism>
<evidence type="ECO:0000256" key="11">
    <source>
        <dbReference type="RuleBase" id="RU003682"/>
    </source>
</evidence>
<evidence type="ECO:0000259" key="12">
    <source>
        <dbReference type="PROSITE" id="PS51471"/>
    </source>
</evidence>
<accession>U2ENB9</accession>
<dbReference type="STRING" id="1033802.SSPSH_001397"/>
<comment type="caution">
    <text evidence="13">The sequence shown here is derived from an EMBL/GenBank/DDBJ whole genome shotgun (WGS) entry which is preliminary data.</text>
</comment>
<dbReference type="Gene3D" id="2.60.120.330">
    <property type="entry name" value="B-lactam Antibiotic, Isopenicillin N Synthase, Chain"/>
    <property type="match status" value="1"/>
</dbReference>
<evidence type="ECO:0000256" key="1">
    <source>
        <dbReference type="ARBA" id="ARBA00001954"/>
    </source>
</evidence>
<evidence type="ECO:0000256" key="5">
    <source>
        <dbReference type="ARBA" id="ARBA00019045"/>
    </source>
</evidence>
<comment type="catalytic activity">
    <reaction evidence="10">
        <text>L-arginine + 2-oxoglutarate + O2 = guanidine + L-glutamate 5-semialdehyde + succinate + CO2</text>
        <dbReference type="Rhea" id="RHEA:31535"/>
        <dbReference type="ChEBI" id="CHEBI:15379"/>
        <dbReference type="ChEBI" id="CHEBI:16526"/>
        <dbReference type="ChEBI" id="CHEBI:16810"/>
        <dbReference type="ChEBI" id="CHEBI:30031"/>
        <dbReference type="ChEBI" id="CHEBI:30087"/>
        <dbReference type="ChEBI" id="CHEBI:32682"/>
        <dbReference type="ChEBI" id="CHEBI:58066"/>
        <dbReference type="EC" id="1.14.20.7"/>
    </reaction>
</comment>
<dbReference type="EC" id="1.13.12.19" evidence="4"/>
<evidence type="ECO:0000313" key="14">
    <source>
        <dbReference type="Proteomes" id="UP000006242"/>
    </source>
</evidence>
<feature type="domain" description="Fe2OG dioxygenase" evidence="12">
    <location>
        <begin position="186"/>
        <end position="293"/>
    </location>
</feature>
<keyword evidence="6" id="KW-0266">Ethylene biosynthesis</keyword>